<sequence length="789" mass="86194">MTDATSYDVPGLGSPVEILVDRWGIPHLYASSRADLFLAQGFNAARDRLFQLDLWRRRGLGLLAEVFGERYVEHDRAARLFLYRGDMAEEWAAYGPGTEAMTRSFVAGINAYVALCREGAPHPASPLPGEGRDRHGETSPLPPEFARLGYPPAYWEAEDVARIRSHGLFYNLQDEVARSLTLRDFGRDVEDLRKVREPDTDLTVPEGLDLDVIPDDVLRTYHLATTSPWSEGAAPRQDLDGSNNWVLSPGRTATGRPLLANDPHRAVTLPSLRYLAHLSAPGLDVIGAGEPALPGVSIGHNGHVAFGFTIFPVDQEDLYVYRTHPRDPHAYAYGDGWEHMTCVNETIPVRGGEPVETELRFTRHGPVVRELPEKQAAFAVRAAWLGPGMAPYLGSAGYMDADSPDAFTAAMGRWGAPGENQVYAAPDGTVGWLPAGRVPVRRGWNGTLPVPGDGRYEWDGFLDPGALPSVRDPEEGWFATANQMNLPPGYPHGEQPVTHDWYAPTRYERCAEALAAHDGWTAEECVRLQTDHVSLPARHVLPLLAGLESTEPRVRAALDLLRRWDAELTADSAAAALFEIWYRRHLRPALLRRALLPLVGEGRVEEALKRVLPAEGASTDARVDMRLLAAPDPDGTLGPALLASLAEAVDETEELLGADPAAWSWGTLHRAQPRHPLTGLPPDGGELPAWAEVGPLPRGGSGDTVGAASYLADFRQNGGASFRMVVDVGAWDGSLAMNAPGQSGDPRIPHYADLFADWASDGAFPLVYSRERVERETTHRITLTPPRQP</sequence>
<keyword evidence="2 5" id="KW-0378">Hydrolase</keyword>
<dbReference type="EC" id="3.5.1.-" evidence="5"/>
<reference evidence="5 6" key="1">
    <citation type="submission" date="2023-05" db="EMBL/GenBank/DDBJ databases">
        <title>Streptantibioticus silvisoli sp. nov., acidotolerant actinomycetes 1 from pine litter.</title>
        <authorList>
            <person name="Swiecimska M."/>
            <person name="Golinska P."/>
            <person name="Sangal V."/>
            <person name="Wachnowicz B."/>
            <person name="Goodfellow M."/>
        </authorList>
    </citation>
    <scope>NUCLEOTIDE SEQUENCE [LARGE SCALE GENOMIC DNA]</scope>
    <source>
        <strain evidence="5 6">DSM 42109</strain>
    </source>
</reference>
<comment type="similarity">
    <text evidence="1">Belongs to the peptidase S45 family.</text>
</comment>
<dbReference type="InterPro" id="IPR029055">
    <property type="entry name" value="Ntn_hydrolases_N"/>
</dbReference>
<comment type="caution">
    <text evidence="5">The sequence shown here is derived from an EMBL/GenBank/DDBJ whole genome shotgun (WGS) entry which is preliminary data.</text>
</comment>
<dbReference type="PIRSF" id="PIRSF001227">
    <property type="entry name" value="Pen_acylase"/>
    <property type="match status" value="1"/>
</dbReference>
<name>A0ABT7A9E3_9ACTN</name>
<dbReference type="InterPro" id="IPR023343">
    <property type="entry name" value="Penicillin_amidase_dom1"/>
</dbReference>
<dbReference type="Pfam" id="PF01804">
    <property type="entry name" value="Penicil_amidase"/>
    <property type="match status" value="1"/>
</dbReference>
<evidence type="ECO:0000256" key="3">
    <source>
        <dbReference type="ARBA" id="ARBA00023145"/>
    </source>
</evidence>
<dbReference type="EMBL" id="JANCPR020000070">
    <property type="protein sequence ID" value="MDJ1137971.1"/>
    <property type="molecule type" value="Genomic_DNA"/>
</dbReference>
<gene>
    <name evidence="5" type="ORF">NMN56_039645</name>
</gene>
<dbReference type="Gene3D" id="3.60.20.10">
    <property type="entry name" value="Glutamine Phosphoribosylpyrophosphate, subunit 1, domain 1"/>
    <property type="match status" value="1"/>
</dbReference>
<keyword evidence="6" id="KW-1185">Reference proteome</keyword>
<dbReference type="CDD" id="cd03747">
    <property type="entry name" value="Ntn_PGA_like"/>
    <property type="match status" value="1"/>
</dbReference>
<dbReference type="InterPro" id="IPR014395">
    <property type="entry name" value="Pen/GL7ACA/AHL_acylase"/>
</dbReference>
<dbReference type="RefSeq" id="WP_274041491.1">
    <property type="nucleotide sequence ID" value="NZ_JANCPR020000070.1"/>
</dbReference>
<protein>
    <submittedName>
        <fullName evidence="5">Penicillin acylase family protein</fullName>
        <ecNumber evidence="5">3.5.1.-</ecNumber>
    </submittedName>
</protein>
<feature type="region of interest" description="Disordered" evidence="4">
    <location>
        <begin position="123"/>
        <end position="143"/>
    </location>
</feature>
<keyword evidence="3" id="KW-0865">Zymogen</keyword>
<dbReference type="Gene3D" id="1.10.1400.10">
    <property type="match status" value="1"/>
</dbReference>
<dbReference type="Proteomes" id="UP001214441">
    <property type="component" value="Unassembled WGS sequence"/>
</dbReference>
<dbReference type="InterPro" id="IPR043146">
    <property type="entry name" value="Penicillin_amidase_N_B-knob"/>
</dbReference>
<proteinExistence type="inferred from homology"/>
<accession>A0ABT7A9E3</accession>
<organism evidence="5 6">
    <name type="scientific">Streptomyces iconiensis</name>
    <dbReference type="NCBI Taxonomy" id="1384038"/>
    <lineage>
        <taxon>Bacteria</taxon>
        <taxon>Bacillati</taxon>
        <taxon>Actinomycetota</taxon>
        <taxon>Actinomycetes</taxon>
        <taxon>Kitasatosporales</taxon>
        <taxon>Streptomycetaceae</taxon>
        <taxon>Streptomyces</taxon>
    </lineage>
</organism>
<evidence type="ECO:0000256" key="1">
    <source>
        <dbReference type="ARBA" id="ARBA00006586"/>
    </source>
</evidence>
<dbReference type="InterPro" id="IPR002692">
    <property type="entry name" value="S45"/>
</dbReference>
<evidence type="ECO:0000313" key="6">
    <source>
        <dbReference type="Proteomes" id="UP001214441"/>
    </source>
</evidence>
<evidence type="ECO:0000256" key="4">
    <source>
        <dbReference type="SAM" id="MobiDB-lite"/>
    </source>
</evidence>
<dbReference type="Gene3D" id="1.10.439.10">
    <property type="entry name" value="Penicillin Amidohydrolase, domain 1"/>
    <property type="match status" value="1"/>
</dbReference>
<evidence type="ECO:0000313" key="5">
    <source>
        <dbReference type="EMBL" id="MDJ1137971.1"/>
    </source>
</evidence>
<dbReference type="Gene3D" id="2.30.120.10">
    <property type="match status" value="1"/>
</dbReference>
<dbReference type="InterPro" id="IPR043147">
    <property type="entry name" value="Penicillin_amidase_A-knob"/>
</dbReference>
<dbReference type="GO" id="GO:0016787">
    <property type="term" value="F:hydrolase activity"/>
    <property type="evidence" value="ECO:0007669"/>
    <property type="project" value="UniProtKB-KW"/>
</dbReference>
<dbReference type="PANTHER" id="PTHR34218:SF4">
    <property type="entry name" value="ACYL-HOMOSERINE LACTONE ACYLASE QUIP"/>
    <property type="match status" value="1"/>
</dbReference>
<dbReference type="SUPFAM" id="SSF56235">
    <property type="entry name" value="N-terminal nucleophile aminohydrolases (Ntn hydrolases)"/>
    <property type="match status" value="1"/>
</dbReference>
<evidence type="ECO:0000256" key="2">
    <source>
        <dbReference type="ARBA" id="ARBA00022801"/>
    </source>
</evidence>
<dbReference type="PANTHER" id="PTHR34218">
    <property type="entry name" value="PEPTIDASE S45 PENICILLIN AMIDASE"/>
    <property type="match status" value="1"/>
</dbReference>